<dbReference type="InterPro" id="IPR006626">
    <property type="entry name" value="PbH1"/>
</dbReference>
<protein>
    <recommendedName>
        <fullName evidence="5">Right handed beta helix domain-containing protein</fullName>
    </recommendedName>
</protein>
<dbReference type="EMBL" id="JACCBM010000001">
    <property type="protein sequence ID" value="NYD70478.1"/>
    <property type="molecule type" value="Genomic_DNA"/>
</dbReference>
<keyword evidence="2" id="KW-0732">Signal</keyword>
<evidence type="ECO:0008006" key="5">
    <source>
        <dbReference type="Google" id="ProtNLM"/>
    </source>
</evidence>
<dbReference type="InterPro" id="IPR012334">
    <property type="entry name" value="Pectin_lyas_fold"/>
</dbReference>
<feature type="chain" id="PRO_5033025301" description="Right handed beta helix domain-containing protein" evidence="2">
    <location>
        <begin position="22"/>
        <end position="339"/>
    </location>
</feature>
<sequence>MRAHRRSAAAGALLVAIVATAMSGCSPRPAPPAAPSGAAAGCPEGTPVASTSELAAALAAAEPGQTILLAAGRYDAPVEITRSGTADAPITLCGGDDAVLVGASTDSGYTLHLDQASHWVLSGFSVEGGQKGVMLDGSSSNVLTGIRVSDTGDEALHLRAGSSDNRLEGVVVRGTGLRKAEFGEGVYIGTAESNWCEISECAPDASDRNVVTGSDIAGTTAEAIDVKEGTSDGELSGNTLDGAASTAVDSLIDVKGSDWLITGNTGGGPRDGAQVHVIVDGWGARNRFELNRFAVAADGYGVLLEGAARAAGNTVLCDNEATVDGVANPAFVSNVSCGG</sequence>
<feature type="signal peptide" evidence="2">
    <location>
        <begin position="1"/>
        <end position="21"/>
    </location>
</feature>
<accession>A0A852SNQ6</accession>
<name>A0A852SNQ6_9MICO</name>
<organism evidence="3 4">
    <name type="scientific">Herbiconiux flava</name>
    <dbReference type="NCBI Taxonomy" id="881268"/>
    <lineage>
        <taxon>Bacteria</taxon>
        <taxon>Bacillati</taxon>
        <taxon>Actinomycetota</taxon>
        <taxon>Actinomycetes</taxon>
        <taxon>Micrococcales</taxon>
        <taxon>Microbacteriaceae</taxon>
        <taxon>Herbiconiux</taxon>
    </lineage>
</organism>
<feature type="region of interest" description="Disordered" evidence="1">
    <location>
        <begin position="26"/>
        <end position="45"/>
    </location>
</feature>
<gene>
    <name evidence="3" type="ORF">BJ984_001636</name>
</gene>
<comment type="caution">
    <text evidence="3">The sequence shown here is derived from an EMBL/GenBank/DDBJ whole genome shotgun (WGS) entry which is preliminary data.</text>
</comment>
<evidence type="ECO:0000256" key="1">
    <source>
        <dbReference type="SAM" id="MobiDB-lite"/>
    </source>
</evidence>
<proteinExistence type="predicted"/>
<dbReference type="Gene3D" id="2.160.20.10">
    <property type="entry name" value="Single-stranded right-handed beta-helix, Pectin lyase-like"/>
    <property type="match status" value="1"/>
</dbReference>
<evidence type="ECO:0000256" key="2">
    <source>
        <dbReference type="SAM" id="SignalP"/>
    </source>
</evidence>
<feature type="compositionally biased region" description="Low complexity" evidence="1">
    <location>
        <begin position="35"/>
        <end position="45"/>
    </location>
</feature>
<dbReference type="SMART" id="SM00710">
    <property type="entry name" value="PbH1"/>
    <property type="match status" value="6"/>
</dbReference>
<dbReference type="Proteomes" id="UP000549913">
    <property type="component" value="Unassembled WGS sequence"/>
</dbReference>
<dbReference type="AlphaFoldDB" id="A0A852SNQ6"/>
<keyword evidence="4" id="KW-1185">Reference proteome</keyword>
<evidence type="ECO:0000313" key="3">
    <source>
        <dbReference type="EMBL" id="NYD70478.1"/>
    </source>
</evidence>
<dbReference type="SUPFAM" id="SSF51126">
    <property type="entry name" value="Pectin lyase-like"/>
    <property type="match status" value="1"/>
</dbReference>
<reference evidence="3 4" key="1">
    <citation type="submission" date="2020-07" db="EMBL/GenBank/DDBJ databases">
        <title>Sequencing the genomes of 1000 actinobacteria strains.</title>
        <authorList>
            <person name="Klenk H.-P."/>
        </authorList>
    </citation>
    <scope>NUCLEOTIDE SEQUENCE [LARGE SCALE GENOMIC DNA]</scope>
    <source>
        <strain evidence="3 4">DSM 26474</strain>
    </source>
</reference>
<dbReference type="RefSeq" id="WP_179547593.1">
    <property type="nucleotide sequence ID" value="NZ_BSEW01000001.1"/>
</dbReference>
<dbReference type="PROSITE" id="PS51257">
    <property type="entry name" value="PROKAR_LIPOPROTEIN"/>
    <property type="match status" value="1"/>
</dbReference>
<dbReference type="InterPro" id="IPR011050">
    <property type="entry name" value="Pectin_lyase_fold/virulence"/>
</dbReference>
<evidence type="ECO:0000313" key="4">
    <source>
        <dbReference type="Proteomes" id="UP000549913"/>
    </source>
</evidence>